<dbReference type="HAMAP" id="MF_03056">
    <property type="entry name" value="TRM82"/>
    <property type="match status" value="1"/>
</dbReference>
<dbReference type="GO" id="GO:0005829">
    <property type="term" value="C:cytosol"/>
    <property type="evidence" value="ECO:0007669"/>
    <property type="project" value="TreeGrafter"/>
</dbReference>
<dbReference type="InterPro" id="IPR028884">
    <property type="entry name" value="Trm82"/>
</dbReference>
<dbReference type="PANTHER" id="PTHR16288:SF0">
    <property type="entry name" value="TRNA (GUANINE-N(7)-)-METHYLTRANSFERASE NON-CATALYTIC SUBUNIT WDR4"/>
    <property type="match status" value="1"/>
</dbReference>
<evidence type="ECO:0000256" key="7">
    <source>
        <dbReference type="SAM" id="MobiDB-lite"/>
    </source>
</evidence>
<dbReference type="SUPFAM" id="SSF50978">
    <property type="entry name" value="WD40 repeat-like"/>
    <property type="match status" value="1"/>
</dbReference>
<evidence type="ECO:0000256" key="1">
    <source>
        <dbReference type="ARBA" id="ARBA00004123"/>
    </source>
</evidence>
<comment type="function">
    <text evidence="6">Required for the formation of N(7)-methylguanine at position 46 (m7G46) in tRNA. In the complex, it is required to stabilize and induce conformational changes of the catalytic subunit.</text>
</comment>
<keyword evidence="3 6" id="KW-0819">tRNA processing</keyword>
<dbReference type="PANTHER" id="PTHR16288">
    <property type="entry name" value="WD40 REPEAT PROTEIN 4"/>
    <property type="match status" value="1"/>
</dbReference>
<dbReference type="UniPathway" id="UPA00989"/>
<dbReference type="GO" id="GO:0005634">
    <property type="term" value="C:nucleus"/>
    <property type="evidence" value="ECO:0007669"/>
    <property type="project" value="UniProtKB-SubCell"/>
</dbReference>
<evidence type="ECO:0000256" key="4">
    <source>
        <dbReference type="ARBA" id="ARBA00022737"/>
    </source>
</evidence>
<dbReference type="EMBL" id="EU637020">
    <property type="protein sequence ID" value="ACI90353.1"/>
    <property type="molecule type" value="Genomic_DNA"/>
</dbReference>
<protein>
    <recommendedName>
        <fullName evidence="6">tRNA (guanine-N(7)-)-methyltransferase non-catalytic subunit</fullName>
    </recommendedName>
    <alternativeName>
        <fullName evidence="6">WD repeat-containing protein 4 homolog</fullName>
    </alternativeName>
</protein>
<proteinExistence type="inferred from homology"/>
<comment type="pathway">
    <text evidence="6">tRNA modification; N(7)-methylguanine-tRNA biosynthesis.</text>
</comment>
<keyword evidence="5 6" id="KW-0539">Nucleus</keyword>
<dbReference type="AlphaFoldDB" id="B6S333"/>
<keyword evidence="2 6" id="KW-0853">WD repeat</keyword>
<evidence type="ECO:0000313" key="8">
    <source>
        <dbReference type="EMBL" id="ACI90353.1"/>
    </source>
</evidence>
<feature type="compositionally biased region" description="Polar residues" evidence="7">
    <location>
        <begin position="395"/>
        <end position="404"/>
    </location>
</feature>
<evidence type="ECO:0000256" key="6">
    <source>
        <dbReference type="HAMAP-Rule" id="MF_03056"/>
    </source>
</evidence>
<accession>B6S333</accession>
<feature type="region of interest" description="Disordered" evidence="7">
    <location>
        <begin position="365"/>
        <end position="404"/>
    </location>
</feature>
<comment type="similarity">
    <text evidence="6">Belongs to the WD repeat TRM82 family.</text>
</comment>
<dbReference type="Gene3D" id="2.130.10.10">
    <property type="entry name" value="YVTN repeat-like/Quinoprotein amine dehydrogenase"/>
    <property type="match status" value="1"/>
</dbReference>
<evidence type="ECO:0000256" key="3">
    <source>
        <dbReference type="ARBA" id="ARBA00022694"/>
    </source>
</evidence>
<comment type="subunit">
    <text evidence="6">Forms a heterodimer with the catalytic subunit.</text>
</comment>
<keyword evidence="4 6" id="KW-0677">Repeat</keyword>
<dbReference type="InterPro" id="IPR036322">
    <property type="entry name" value="WD40_repeat_dom_sf"/>
</dbReference>
<name>B6S333_PHIRO</name>
<reference evidence="8" key="1">
    <citation type="submission" date="2008-04" db="EMBL/GenBank/DDBJ databases">
        <title>Hox genes are not clustered in the bdelloid rotifer Philodina roseola.</title>
        <authorList>
            <person name="Mark Welch J.L."/>
            <person name="Mark Welch D.B."/>
        </authorList>
    </citation>
    <scope>NUCLEOTIDE SEQUENCE</scope>
</reference>
<evidence type="ECO:0000256" key="2">
    <source>
        <dbReference type="ARBA" id="ARBA00022574"/>
    </source>
</evidence>
<dbReference type="InterPro" id="IPR015943">
    <property type="entry name" value="WD40/YVTN_repeat-like_dom_sf"/>
</dbReference>
<organism evidence="8">
    <name type="scientific">Philodina roseola</name>
    <name type="common">Rotifer</name>
    <dbReference type="NCBI Taxonomy" id="96448"/>
    <lineage>
        <taxon>Eukaryota</taxon>
        <taxon>Metazoa</taxon>
        <taxon>Spiralia</taxon>
        <taxon>Gnathifera</taxon>
        <taxon>Rotifera</taxon>
        <taxon>Eurotatoria</taxon>
        <taxon>Bdelloidea</taxon>
        <taxon>Philodinida</taxon>
        <taxon>Philodinidae</taxon>
        <taxon>Philodina</taxon>
    </lineage>
</organism>
<sequence>MSELTISSTFWLAVSLRNGSAVVFNLNNVDEWQNLQSTTTKDDDEELNRNLIRFSPDGRRLAINGQNKEIFIYVFSNDDSTKTNFWKLEKTFAIRKRASAIDLTDEFLLVADKSGDVYKFDFDENSSKTNDECLMGHLSMLLDVAFVHPFIVTTDRDEKIRLSRFPNAYNIEGFCLGHTEFVSNVKPVDSKSILSTSGDGTLRLWKIPECVETNRLESKNLISSAKILEFPSKKNSTDFNDEFSSIDVAFWKVEVSNERIALAIFASRNRSIYLTNLTNLKTNSNDSIELKFDEEKFGKILDFSFFNSNLFVLFDKKRLVRFDVDSLTISADDDNDESLKKINEILNEKEFQSVNISMFNQLFKSRGEPGDSSYYKRKNERIEQEEAKRTKKQTMRQVQSPSDQ</sequence>
<dbReference type="GO" id="GO:0043527">
    <property type="term" value="C:tRNA methyltransferase complex"/>
    <property type="evidence" value="ECO:0007669"/>
    <property type="project" value="TreeGrafter"/>
</dbReference>
<evidence type="ECO:0000256" key="5">
    <source>
        <dbReference type="ARBA" id="ARBA00023242"/>
    </source>
</evidence>
<dbReference type="GO" id="GO:0106004">
    <property type="term" value="P:tRNA (guanine-N7)-methylation"/>
    <property type="evidence" value="ECO:0007669"/>
    <property type="project" value="UniProtKB-UniRule"/>
</dbReference>
<comment type="subcellular location">
    <subcellularLocation>
        <location evidence="1 6">Nucleus</location>
    </subcellularLocation>
</comment>